<dbReference type="InterPro" id="IPR051095">
    <property type="entry name" value="Dros_DevTransReg"/>
</dbReference>
<keyword evidence="12" id="KW-1185">Reference proteome</keyword>
<dbReference type="InterPro" id="IPR000210">
    <property type="entry name" value="BTB/POZ_dom"/>
</dbReference>
<dbReference type="GO" id="GO:0045476">
    <property type="term" value="P:nurse cell apoptotic process"/>
    <property type="evidence" value="ECO:0007669"/>
    <property type="project" value="UniProtKB-ARBA"/>
</dbReference>
<dbReference type="GO" id="GO:0006357">
    <property type="term" value="P:regulation of transcription by RNA polymerase II"/>
    <property type="evidence" value="ECO:0007669"/>
    <property type="project" value="TreeGrafter"/>
</dbReference>
<feature type="compositionally biased region" description="Acidic residues" evidence="9">
    <location>
        <begin position="479"/>
        <end position="488"/>
    </location>
</feature>
<dbReference type="GO" id="GO:0045467">
    <property type="term" value="P:R7 cell development"/>
    <property type="evidence" value="ECO:0007669"/>
    <property type="project" value="UniProtKB-ARBA"/>
</dbReference>
<evidence type="ECO:0000313" key="12">
    <source>
        <dbReference type="Proteomes" id="UP001152759"/>
    </source>
</evidence>
<dbReference type="SMART" id="SM00225">
    <property type="entry name" value="BTB"/>
    <property type="match status" value="1"/>
</dbReference>
<evidence type="ECO:0000256" key="3">
    <source>
        <dbReference type="ARBA" id="ARBA00022782"/>
    </source>
</evidence>
<evidence type="ECO:0000256" key="8">
    <source>
        <dbReference type="ARBA" id="ARBA00037382"/>
    </source>
</evidence>
<dbReference type="PROSITE" id="PS50097">
    <property type="entry name" value="BTB"/>
    <property type="match status" value="1"/>
</dbReference>
<accession>A0A9P0F7L9</accession>
<dbReference type="PANTHER" id="PTHR23110">
    <property type="entry name" value="BTB DOMAIN TRANSCRIPTION FACTOR"/>
    <property type="match status" value="1"/>
</dbReference>
<evidence type="ECO:0000256" key="1">
    <source>
        <dbReference type="ARBA" id="ARBA00004123"/>
    </source>
</evidence>
<protein>
    <recommendedName>
        <fullName evidence="10">BTB domain-containing protein</fullName>
    </recommendedName>
</protein>
<dbReference type="CDD" id="cd18315">
    <property type="entry name" value="BTB_POZ_BAB-like"/>
    <property type="match status" value="1"/>
</dbReference>
<evidence type="ECO:0000256" key="9">
    <source>
        <dbReference type="SAM" id="MobiDB-lite"/>
    </source>
</evidence>
<sequence length="613" mass="67554">MLFDSTIPSASARIGLPPPPYGSNVNRERRVMWCAQETKELIRLAGRMFGTNANCRKHSKEVYQIISDEMKRRGHHKSLEQCRIKWKHLKGFYFEALLKDTEADQLLICPFFKELEPILKNAKKGAARGSGSSSTCSLLTKPKKKPEQTPANKMPVFQTVLIDEKKTEKPETSDSQKFVIVQDPLGMMKQTVVLKPQVSTTAGTPLNLQQPKYVLSNNQNGVWQQILLTVPQQKGAVQAGQMKPLVVTPQDPLSLPKAPLKNATPPSATATSTPSRAASASPAPAPSVAPLAPIPLTVAPPVVPEICLRWDSYNKNMRNMFPVLLSNERFCDVTLACEGRSIKCHKFMLSACSPYFDQLLGDNPCRHPIVLLKDLQFWEVQAILDFIYKGEVRVRQNKLPQLLAAASCLQIKGLSETVASSPTPNENCDKNTRNDRNDKNDNNSAGLVKPTSHKELKGAQKRKSPPTCSSDSMASTSVDDSDSESEADEQSRLIVVRNSIDEADSTSSGIPTTNGTIIKKIKLEHPSSASCSDSKDQKNCVTEPANPGISVKKKTGNPPNLIKIEHPIITKQEPPEDYENEWKDDGSSSPSYYPDYPEAIVDTVLTEEDASNQ</sequence>
<evidence type="ECO:0000256" key="5">
    <source>
        <dbReference type="ARBA" id="ARBA00023015"/>
    </source>
</evidence>
<feature type="region of interest" description="Disordered" evidence="9">
    <location>
        <begin position="249"/>
        <end position="284"/>
    </location>
</feature>
<dbReference type="Pfam" id="PF13837">
    <property type="entry name" value="Myb_DNA-bind_4"/>
    <property type="match status" value="1"/>
</dbReference>
<dbReference type="GO" id="GO:0007526">
    <property type="term" value="P:larval somatic muscle development"/>
    <property type="evidence" value="ECO:0007669"/>
    <property type="project" value="UniProtKB-ARBA"/>
</dbReference>
<dbReference type="GO" id="GO:0016199">
    <property type="term" value="P:axon midline choice point recognition"/>
    <property type="evidence" value="ECO:0007669"/>
    <property type="project" value="UniProtKB-ARBA"/>
</dbReference>
<dbReference type="InterPro" id="IPR044822">
    <property type="entry name" value="Myb_DNA-bind_4"/>
</dbReference>
<evidence type="ECO:0000256" key="7">
    <source>
        <dbReference type="ARBA" id="ARBA00023242"/>
    </source>
</evidence>
<comment type="subcellular location">
    <subcellularLocation>
        <location evidence="1">Nucleus</location>
    </subcellularLocation>
</comment>
<dbReference type="KEGG" id="btab:109034770"/>
<dbReference type="GO" id="GO:0048813">
    <property type="term" value="P:dendrite morphogenesis"/>
    <property type="evidence" value="ECO:0007669"/>
    <property type="project" value="UniProtKB-ARBA"/>
</dbReference>
<dbReference type="GO" id="GO:0035167">
    <property type="term" value="P:larval lymph gland hemopoiesis"/>
    <property type="evidence" value="ECO:0007669"/>
    <property type="project" value="UniProtKB-ARBA"/>
</dbReference>
<reference evidence="11" key="1">
    <citation type="submission" date="2021-12" db="EMBL/GenBank/DDBJ databases">
        <authorList>
            <person name="King R."/>
        </authorList>
    </citation>
    <scope>NUCLEOTIDE SEQUENCE</scope>
</reference>
<dbReference type="Proteomes" id="UP001152759">
    <property type="component" value="Chromosome 6"/>
</dbReference>
<feature type="compositionally biased region" description="Low complexity" evidence="9">
    <location>
        <begin position="263"/>
        <end position="284"/>
    </location>
</feature>
<proteinExistence type="predicted"/>
<keyword evidence="4" id="KW-0524">Neurogenesis</keyword>
<dbReference type="SUPFAM" id="SSF54695">
    <property type="entry name" value="POZ domain"/>
    <property type="match status" value="1"/>
</dbReference>
<feature type="compositionally biased region" description="Low complexity" evidence="9">
    <location>
        <begin position="587"/>
        <end position="596"/>
    </location>
</feature>
<feature type="region of interest" description="Disordered" evidence="9">
    <location>
        <begin position="418"/>
        <end position="513"/>
    </location>
</feature>
<dbReference type="Gene3D" id="1.10.10.60">
    <property type="entry name" value="Homeodomain-like"/>
    <property type="match status" value="1"/>
</dbReference>
<dbReference type="Pfam" id="PF00651">
    <property type="entry name" value="BTB"/>
    <property type="match status" value="1"/>
</dbReference>
<dbReference type="GO" id="GO:0005634">
    <property type="term" value="C:nucleus"/>
    <property type="evidence" value="ECO:0007669"/>
    <property type="project" value="UniProtKB-SubCell"/>
</dbReference>
<evidence type="ECO:0000256" key="2">
    <source>
        <dbReference type="ARBA" id="ARBA00022473"/>
    </source>
</evidence>
<feature type="region of interest" description="Disordered" evidence="9">
    <location>
        <begin position="124"/>
        <end position="153"/>
    </location>
</feature>
<keyword evidence="6" id="KW-0804">Transcription</keyword>
<evidence type="ECO:0000259" key="10">
    <source>
        <dbReference type="PROSITE" id="PS50097"/>
    </source>
</evidence>
<dbReference type="InterPro" id="IPR011333">
    <property type="entry name" value="SKP1/BTB/POZ_sf"/>
</dbReference>
<keyword evidence="2" id="KW-0217">Developmental protein</keyword>
<dbReference type="AlphaFoldDB" id="A0A9P0F7L9"/>
<dbReference type="Gene3D" id="3.30.710.10">
    <property type="entry name" value="Potassium Channel Kv1.1, Chain A"/>
    <property type="match status" value="1"/>
</dbReference>
<feature type="region of interest" description="Disordered" evidence="9">
    <location>
        <begin position="527"/>
        <end position="596"/>
    </location>
</feature>
<dbReference type="PANTHER" id="PTHR23110:SF111">
    <property type="entry name" value="LONGITUDINALS LACKING PROTEIN, ISOFORMS F_I_K_T"/>
    <property type="match status" value="1"/>
</dbReference>
<feature type="domain" description="BTB" evidence="10">
    <location>
        <begin position="331"/>
        <end position="396"/>
    </location>
</feature>
<keyword evidence="3" id="KW-0221">Differentiation</keyword>
<dbReference type="EMBL" id="OU963867">
    <property type="protein sequence ID" value="CAH0392504.1"/>
    <property type="molecule type" value="Genomic_DNA"/>
</dbReference>
<evidence type="ECO:0000256" key="6">
    <source>
        <dbReference type="ARBA" id="ARBA00023163"/>
    </source>
</evidence>
<keyword evidence="7" id="KW-0539">Nucleus</keyword>
<evidence type="ECO:0000313" key="11">
    <source>
        <dbReference type="EMBL" id="CAH0392504.1"/>
    </source>
</evidence>
<feature type="compositionally biased region" description="Basic and acidic residues" evidence="9">
    <location>
        <begin position="427"/>
        <end position="441"/>
    </location>
</feature>
<name>A0A9P0F7L9_BEMTA</name>
<keyword evidence="5" id="KW-0805">Transcription regulation</keyword>
<evidence type="ECO:0000256" key="4">
    <source>
        <dbReference type="ARBA" id="ARBA00022902"/>
    </source>
</evidence>
<gene>
    <name evidence="11" type="ORF">BEMITA_LOCUS11017</name>
</gene>
<comment type="function">
    <text evidence="8">Putative transcription factor required for axon growth and guidance in the central and peripheral nervous systems. Repels CNS axons away from the midline by promoting the expression of the midline repellent sli and its receptor robo.</text>
</comment>
<organism evidence="11 12">
    <name type="scientific">Bemisia tabaci</name>
    <name type="common">Sweetpotato whitefly</name>
    <name type="synonym">Aleurodes tabaci</name>
    <dbReference type="NCBI Taxonomy" id="7038"/>
    <lineage>
        <taxon>Eukaryota</taxon>
        <taxon>Metazoa</taxon>
        <taxon>Ecdysozoa</taxon>
        <taxon>Arthropoda</taxon>
        <taxon>Hexapoda</taxon>
        <taxon>Insecta</taxon>
        <taxon>Pterygota</taxon>
        <taxon>Neoptera</taxon>
        <taxon>Paraneoptera</taxon>
        <taxon>Hemiptera</taxon>
        <taxon>Sternorrhyncha</taxon>
        <taxon>Aleyrodoidea</taxon>
        <taxon>Aleyrodidae</taxon>
        <taxon>Aleyrodinae</taxon>
        <taxon>Bemisia</taxon>
    </lineage>
</organism>
<dbReference type="GO" id="GO:0007464">
    <property type="term" value="P:R3/R4 cell fate commitment"/>
    <property type="evidence" value="ECO:0007669"/>
    <property type="project" value="UniProtKB-ARBA"/>
</dbReference>
<dbReference type="GO" id="GO:0008406">
    <property type="term" value="P:gonad development"/>
    <property type="evidence" value="ECO:0007669"/>
    <property type="project" value="UniProtKB-ARBA"/>
</dbReference>